<keyword evidence="1" id="KW-0472">Membrane</keyword>
<keyword evidence="3" id="KW-1185">Reference proteome</keyword>
<dbReference type="Proteomes" id="UP000663866">
    <property type="component" value="Unassembled WGS sequence"/>
</dbReference>
<feature type="transmembrane region" description="Helical" evidence="1">
    <location>
        <begin position="111"/>
        <end position="128"/>
    </location>
</feature>
<sequence length="130" mass="14129">MALIDTITMDSIETNESLVVKYGLYLIGSEPNEIPLLVTVNGIASSSSETESQSSIIPVTPPNASNKNTMQVITQELKALNKKLDTWNTRMIATNDLMVIMNDKLTSAQRVMLGFMVVSSAAIIIVALKK</sequence>
<evidence type="ECO:0000256" key="1">
    <source>
        <dbReference type="SAM" id="Phobius"/>
    </source>
</evidence>
<dbReference type="EMBL" id="CAJOBG010042130">
    <property type="protein sequence ID" value="CAF4416017.1"/>
    <property type="molecule type" value="Genomic_DNA"/>
</dbReference>
<protein>
    <submittedName>
        <fullName evidence="2">Uncharacterized protein</fullName>
    </submittedName>
</protein>
<organism evidence="2 3">
    <name type="scientific">Rotaria magnacalcarata</name>
    <dbReference type="NCBI Taxonomy" id="392030"/>
    <lineage>
        <taxon>Eukaryota</taxon>
        <taxon>Metazoa</taxon>
        <taxon>Spiralia</taxon>
        <taxon>Gnathifera</taxon>
        <taxon>Rotifera</taxon>
        <taxon>Eurotatoria</taxon>
        <taxon>Bdelloidea</taxon>
        <taxon>Philodinida</taxon>
        <taxon>Philodinidae</taxon>
        <taxon>Rotaria</taxon>
    </lineage>
</organism>
<evidence type="ECO:0000313" key="3">
    <source>
        <dbReference type="Proteomes" id="UP000663866"/>
    </source>
</evidence>
<accession>A0A820Q7L9</accession>
<keyword evidence="1" id="KW-1133">Transmembrane helix</keyword>
<keyword evidence="1" id="KW-0812">Transmembrane</keyword>
<reference evidence="2" key="1">
    <citation type="submission" date="2021-02" db="EMBL/GenBank/DDBJ databases">
        <authorList>
            <person name="Nowell W R."/>
        </authorList>
    </citation>
    <scope>NUCLEOTIDE SEQUENCE</scope>
</reference>
<name>A0A820Q7L9_9BILA</name>
<evidence type="ECO:0000313" key="2">
    <source>
        <dbReference type="EMBL" id="CAF4416017.1"/>
    </source>
</evidence>
<comment type="caution">
    <text evidence="2">The sequence shown here is derived from an EMBL/GenBank/DDBJ whole genome shotgun (WGS) entry which is preliminary data.</text>
</comment>
<gene>
    <name evidence="2" type="ORF">OVN521_LOCUS35782</name>
</gene>
<proteinExistence type="predicted"/>
<dbReference type="AlphaFoldDB" id="A0A820Q7L9"/>